<sequence length="217" mass="26191">MEHNKKVRLVDGFKIRNTLDPEFCVLHRGGTAINRPFKRFYIPPNEYWLDYRYKDELDFLMRADKVKPPKRRKTYTSWREHIKEAVCLPPPIPEFVVSRRRRGRNIIVMINGAIVRQYIDPEFVLGGHDLAYSYIPHNEIWLDSAIDPKEVPFILLHEVVERDLMFHGKSYDNAHDYSTVAEKEMRRNKLKCRYPLDDEYPWRKLTIAEIIREYYYE</sequence>
<dbReference type="AlphaFoldDB" id="A0A0G1N3C3"/>
<proteinExistence type="predicted"/>
<comment type="caution">
    <text evidence="1">The sequence shown here is derived from an EMBL/GenBank/DDBJ whole genome shotgun (WGS) entry which is preliminary data.</text>
</comment>
<evidence type="ECO:0000313" key="1">
    <source>
        <dbReference type="EMBL" id="KKU15086.1"/>
    </source>
</evidence>
<evidence type="ECO:0000313" key="2">
    <source>
        <dbReference type="Proteomes" id="UP000034727"/>
    </source>
</evidence>
<accession>A0A0G1N3C3</accession>
<protein>
    <submittedName>
        <fullName evidence="1">Uncharacterized protein</fullName>
    </submittedName>
</protein>
<dbReference type="Proteomes" id="UP000034727">
    <property type="component" value="Unassembled WGS sequence"/>
</dbReference>
<organism evidence="1 2">
    <name type="scientific">Candidatus Jorgensenbacteria bacterium GW2011_GWA2_45_9</name>
    <dbReference type="NCBI Taxonomy" id="1618663"/>
    <lineage>
        <taxon>Bacteria</taxon>
        <taxon>Candidatus Joergenseniibacteriota</taxon>
    </lineage>
</organism>
<gene>
    <name evidence="1" type="ORF">UX22_C0012G0005</name>
</gene>
<name>A0A0G1N3C3_9BACT</name>
<dbReference type="EMBL" id="LCLJ01000012">
    <property type="protein sequence ID" value="KKU15086.1"/>
    <property type="molecule type" value="Genomic_DNA"/>
</dbReference>
<reference evidence="1 2" key="1">
    <citation type="journal article" date="2015" name="Nature">
        <title>rRNA introns, odd ribosomes, and small enigmatic genomes across a large radiation of phyla.</title>
        <authorList>
            <person name="Brown C.T."/>
            <person name="Hug L.A."/>
            <person name="Thomas B.C."/>
            <person name="Sharon I."/>
            <person name="Castelle C.J."/>
            <person name="Singh A."/>
            <person name="Wilkins M.J."/>
            <person name="Williams K.H."/>
            <person name="Banfield J.F."/>
        </authorList>
    </citation>
    <scope>NUCLEOTIDE SEQUENCE [LARGE SCALE GENOMIC DNA]</scope>
</reference>